<sequence>MKFSLSAIALAAAVACVGAQDLSGLPTCALTCFAAAIPAAGCSLSDVKCQCTTGAAKIQESVTSCVPGKCSDDDIAKLSPAVESICEKNGVTISNLPTALPSGASASGASGSSTAKQTGSQTPTGTAAQASNTGAAGRNAAGLGIAALGFAAAFGL</sequence>
<evidence type="ECO:0000256" key="8">
    <source>
        <dbReference type="ARBA" id="ARBA00022723"/>
    </source>
</evidence>
<evidence type="ECO:0000256" key="11">
    <source>
        <dbReference type="ARBA" id="ARBA00023136"/>
    </source>
</evidence>
<keyword evidence="11" id="KW-0472">Membrane</keyword>
<evidence type="ECO:0000256" key="15">
    <source>
        <dbReference type="PROSITE-ProRule" id="PRU01356"/>
    </source>
</evidence>
<evidence type="ECO:0000256" key="7">
    <source>
        <dbReference type="ARBA" id="ARBA00022622"/>
    </source>
</evidence>
<dbReference type="GO" id="GO:0005576">
    <property type="term" value="C:extracellular region"/>
    <property type="evidence" value="ECO:0007669"/>
    <property type="project" value="UniProtKB-SubCell"/>
</dbReference>
<evidence type="ECO:0000256" key="13">
    <source>
        <dbReference type="ARBA" id="ARBA00023180"/>
    </source>
</evidence>
<dbReference type="OrthoDB" id="3065412at2759"/>
<dbReference type="InterPro" id="IPR051735">
    <property type="entry name" value="CFEM_domain"/>
</dbReference>
<feature type="signal peptide" evidence="17">
    <location>
        <begin position="1"/>
        <end position="19"/>
    </location>
</feature>
<organism evidence="19 20">
    <name type="scientific">Polyplosphaeria fusca</name>
    <dbReference type="NCBI Taxonomy" id="682080"/>
    <lineage>
        <taxon>Eukaryota</taxon>
        <taxon>Fungi</taxon>
        <taxon>Dikarya</taxon>
        <taxon>Ascomycota</taxon>
        <taxon>Pezizomycotina</taxon>
        <taxon>Dothideomycetes</taxon>
        <taxon>Pleosporomycetidae</taxon>
        <taxon>Pleosporales</taxon>
        <taxon>Tetraplosphaeriaceae</taxon>
        <taxon>Polyplosphaeria</taxon>
    </lineage>
</organism>
<feature type="chain" id="PRO_5040322398" description="CFEM domain-containing protein" evidence="17">
    <location>
        <begin position="20"/>
        <end position="156"/>
    </location>
</feature>
<accession>A0A9P4QXH4</accession>
<keyword evidence="20" id="KW-1185">Reference proteome</keyword>
<keyword evidence="13" id="KW-0325">Glycoprotein</keyword>
<keyword evidence="14" id="KW-0449">Lipoprotein</keyword>
<comment type="subcellular location">
    <subcellularLocation>
        <location evidence="1">Cell membrane</location>
        <topology evidence="1">Lipid-anchor</topology>
        <topology evidence="1">GPI-anchor</topology>
    </subcellularLocation>
    <subcellularLocation>
        <location evidence="2">Secreted</location>
    </subcellularLocation>
</comment>
<keyword evidence="4" id="KW-1003">Cell membrane</keyword>
<comment type="caution">
    <text evidence="15">Lacks conserved residue(s) required for the propagation of feature annotation.</text>
</comment>
<evidence type="ECO:0000259" key="18">
    <source>
        <dbReference type="PROSITE" id="PS52012"/>
    </source>
</evidence>
<evidence type="ECO:0000256" key="1">
    <source>
        <dbReference type="ARBA" id="ARBA00004609"/>
    </source>
</evidence>
<dbReference type="PANTHER" id="PTHR37928">
    <property type="entry name" value="CFEM DOMAIN PROTEIN (AFU_ORTHOLOGUE AFUA_6G14090)"/>
    <property type="match status" value="1"/>
</dbReference>
<evidence type="ECO:0000256" key="5">
    <source>
        <dbReference type="ARBA" id="ARBA00022525"/>
    </source>
</evidence>
<keyword evidence="5" id="KW-0964">Secreted</keyword>
<keyword evidence="8 15" id="KW-0479">Metal-binding</keyword>
<evidence type="ECO:0000256" key="12">
    <source>
        <dbReference type="ARBA" id="ARBA00023157"/>
    </source>
</evidence>
<feature type="region of interest" description="Disordered" evidence="16">
    <location>
        <begin position="104"/>
        <end position="132"/>
    </location>
</feature>
<evidence type="ECO:0000256" key="17">
    <source>
        <dbReference type="SAM" id="SignalP"/>
    </source>
</evidence>
<proteinExistence type="inferred from homology"/>
<protein>
    <recommendedName>
        <fullName evidence="18">CFEM domain-containing protein</fullName>
    </recommendedName>
</protein>
<evidence type="ECO:0000313" key="20">
    <source>
        <dbReference type="Proteomes" id="UP000799444"/>
    </source>
</evidence>
<comment type="caution">
    <text evidence="19">The sequence shown here is derived from an EMBL/GenBank/DDBJ whole genome shotgun (WGS) entry which is preliminary data.</text>
</comment>
<dbReference type="SMART" id="SM00747">
    <property type="entry name" value="CFEM"/>
    <property type="match status" value="1"/>
</dbReference>
<keyword evidence="7" id="KW-0336">GPI-anchor</keyword>
<name>A0A9P4QXH4_9PLEO</name>
<keyword evidence="12 15" id="KW-1015">Disulfide bond</keyword>
<feature type="compositionally biased region" description="Low complexity" evidence="16">
    <location>
        <begin position="104"/>
        <end position="122"/>
    </location>
</feature>
<keyword evidence="9 17" id="KW-0732">Signal</keyword>
<feature type="compositionally biased region" description="Polar residues" evidence="16">
    <location>
        <begin position="123"/>
        <end position="132"/>
    </location>
</feature>
<dbReference type="Proteomes" id="UP000799444">
    <property type="component" value="Unassembled WGS sequence"/>
</dbReference>
<dbReference type="PROSITE" id="PS51257">
    <property type="entry name" value="PROKAR_LIPOPROTEIN"/>
    <property type="match status" value="1"/>
</dbReference>
<evidence type="ECO:0000256" key="14">
    <source>
        <dbReference type="ARBA" id="ARBA00023288"/>
    </source>
</evidence>
<evidence type="ECO:0000313" key="19">
    <source>
        <dbReference type="EMBL" id="KAF2733058.1"/>
    </source>
</evidence>
<keyword evidence="10 15" id="KW-0408">Iron</keyword>
<reference evidence="19" key="1">
    <citation type="journal article" date="2020" name="Stud. Mycol.">
        <title>101 Dothideomycetes genomes: a test case for predicting lifestyles and emergence of pathogens.</title>
        <authorList>
            <person name="Haridas S."/>
            <person name="Albert R."/>
            <person name="Binder M."/>
            <person name="Bloem J."/>
            <person name="Labutti K."/>
            <person name="Salamov A."/>
            <person name="Andreopoulos B."/>
            <person name="Baker S."/>
            <person name="Barry K."/>
            <person name="Bills G."/>
            <person name="Bluhm B."/>
            <person name="Cannon C."/>
            <person name="Castanera R."/>
            <person name="Culley D."/>
            <person name="Daum C."/>
            <person name="Ezra D."/>
            <person name="Gonzalez J."/>
            <person name="Henrissat B."/>
            <person name="Kuo A."/>
            <person name="Liang C."/>
            <person name="Lipzen A."/>
            <person name="Lutzoni F."/>
            <person name="Magnuson J."/>
            <person name="Mondo S."/>
            <person name="Nolan M."/>
            <person name="Ohm R."/>
            <person name="Pangilinan J."/>
            <person name="Park H.-J."/>
            <person name="Ramirez L."/>
            <person name="Alfaro M."/>
            <person name="Sun H."/>
            <person name="Tritt A."/>
            <person name="Yoshinaga Y."/>
            <person name="Zwiers L.-H."/>
            <person name="Turgeon B."/>
            <person name="Goodwin S."/>
            <person name="Spatafora J."/>
            <person name="Crous P."/>
            <person name="Grigoriev I."/>
        </authorList>
    </citation>
    <scope>NUCLEOTIDE SEQUENCE</scope>
    <source>
        <strain evidence="19">CBS 125425</strain>
    </source>
</reference>
<dbReference type="InterPro" id="IPR008427">
    <property type="entry name" value="Extracellular_membr_CFEM_dom"/>
</dbReference>
<evidence type="ECO:0000256" key="9">
    <source>
        <dbReference type="ARBA" id="ARBA00022729"/>
    </source>
</evidence>
<evidence type="ECO:0000256" key="6">
    <source>
        <dbReference type="ARBA" id="ARBA00022617"/>
    </source>
</evidence>
<dbReference type="AlphaFoldDB" id="A0A9P4QXH4"/>
<evidence type="ECO:0000256" key="2">
    <source>
        <dbReference type="ARBA" id="ARBA00004613"/>
    </source>
</evidence>
<evidence type="ECO:0000256" key="16">
    <source>
        <dbReference type="SAM" id="MobiDB-lite"/>
    </source>
</evidence>
<dbReference type="PROSITE" id="PS52012">
    <property type="entry name" value="CFEM"/>
    <property type="match status" value="1"/>
</dbReference>
<dbReference type="Pfam" id="PF05730">
    <property type="entry name" value="CFEM"/>
    <property type="match status" value="1"/>
</dbReference>
<feature type="domain" description="CFEM" evidence="18">
    <location>
        <begin position="1"/>
        <end position="113"/>
    </location>
</feature>
<evidence type="ECO:0000256" key="3">
    <source>
        <dbReference type="ARBA" id="ARBA00010031"/>
    </source>
</evidence>
<gene>
    <name evidence="19" type="ORF">EJ04DRAFT_513497</name>
</gene>
<dbReference type="GO" id="GO:0098552">
    <property type="term" value="C:side of membrane"/>
    <property type="evidence" value="ECO:0007669"/>
    <property type="project" value="UniProtKB-KW"/>
</dbReference>
<feature type="binding site" description="axial binding residue" evidence="15">
    <location>
        <position position="46"/>
    </location>
    <ligand>
        <name>heme</name>
        <dbReference type="ChEBI" id="CHEBI:30413"/>
    </ligand>
    <ligandPart>
        <name>Fe</name>
        <dbReference type="ChEBI" id="CHEBI:18248"/>
    </ligandPart>
</feature>
<evidence type="ECO:0000256" key="10">
    <source>
        <dbReference type="ARBA" id="ARBA00023004"/>
    </source>
</evidence>
<dbReference type="GO" id="GO:0046872">
    <property type="term" value="F:metal ion binding"/>
    <property type="evidence" value="ECO:0007669"/>
    <property type="project" value="UniProtKB-UniRule"/>
</dbReference>
<feature type="disulfide bond" evidence="15">
    <location>
        <begin position="42"/>
        <end position="49"/>
    </location>
</feature>
<keyword evidence="6 15" id="KW-0349">Heme</keyword>
<dbReference type="GO" id="GO:0005886">
    <property type="term" value="C:plasma membrane"/>
    <property type="evidence" value="ECO:0007669"/>
    <property type="project" value="UniProtKB-SubCell"/>
</dbReference>
<dbReference type="EMBL" id="ML996167">
    <property type="protein sequence ID" value="KAF2733058.1"/>
    <property type="molecule type" value="Genomic_DNA"/>
</dbReference>
<evidence type="ECO:0000256" key="4">
    <source>
        <dbReference type="ARBA" id="ARBA00022475"/>
    </source>
</evidence>
<comment type="similarity">
    <text evidence="3">Belongs to the RBT5 family.</text>
</comment>
<dbReference type="PANTHER" id="PTHR37928:SF2">
    <property type="entry name" value="GPI ANCHORED CFEM DOMAIN PROTEIN (AFU_ORTHOLOGUE AFUA_6G10580)"/>
    <property type="match status" value="1"/>
</dbReference>